<keyword evidence="1" id="KW-0736">Signalosome</keyword>
<feature type="compositionally biased region" description="Gly residues" evidence="2">
    <location>
        <begin position="66"/>
        <end position="75"/>
    </location>
</feature>
<dbReference type="RefSeq" id="XP_013235679.1">
    <property type="nucleotide sequence ID" value="XM_013380225.1"/>
</dbReference>
<evidence type="ECO:0000256" key="2">
    <source>
        <dbReference type="SAM" id="MobiDB-lite"/>
    </source>
</evidence>
<keyword evidence="4" id="KW-1185">Reference proteome</keyword>
<dbReference type="Proteomes" id="UP000030747">
    <property type="component" value="Unassembled WGS sequence"/>
</dbReference>
<protein>
    <recommendedName>
        <fullName evidence="5">PCI domain-containing protein</fullName>
    </recommendedName>
</protein>
<feature type="compositionally biased region" description="Gly residues" evidence="2">
    <location>
        <begin position="172"/>
        <end position="182"/>
    </location>
</feature>
<name>U6L3J1_EIMTE</name>
<dbReference type="OMA" id="CIDTWGA"/>
<dbReference type="PANTHER" id="PTHR15350:SF5">
    <property type="entry name" value="COP9 SIGNALOSOME COMPLEX SUBUNIT 7"/>
    <property type="match status" value="1"/>
</dbReference>
<dbReference type="GO" id="GO:0008180">
    <property type="term" value="C:COP9 signalosome"/>
    <property type="evidence" value="ECO:0007669"/>
    <property type="project" value="UniProtKB-KW"/>
</dbReference>
<accession>U6L3J1</accession>
<dbReference type="OrthoDB" id="10265275at2759"/>
<evidence type="ECO:0008006" key="5">
    <source>
        <dbReference type="Google" id="ProtNLM"/>
    </source>
</evidence>
<evidence type="ECO:0000313" key="4">
    <source>
        <dbReference type="Proteomes" id="UP000030747"/>
    </source>
</evidence>
<dbReference type="PANTHER" id="PTHR15350">
    <property type="entry name" value="COP9 SIGNALOSOME COMPLEX SUBUNIT 7/DENDRITIC CELL PROTEIN GA17"/>
    <property type="match status" value="1"/>
</dbReference>
<feature type="region of interest" description="Disordered" evidence="2">
    <location>
        <begin position="1"/>
        <end position="23"/>
    </location>
</feature>
<sequence length="294" mass="30081">MDKGRPEAPLGAPGGPPGGPLDSFVARAKAARGPQLLQVLQEALLHPDLFIFGELLALDNVQQLGGPPGGEGGPALEGPPGGPPTEGGPLEGGPRMLFLLRLMASGTVKDLVESLGGPLGAPVPPQLLYKLRLLTIVSWASVSCCISFKELQGALEAPGCCSAAAGLLQQGGPSGGPSGGTPGWAQPDEGPAGAPDSSSSSSSSTAAAAAAAKEWLTESEVEEMAVTCLRLGLLRGRVDGELGCIDTWGAPLRDPTEKDIDPMLSVLKSFQHKVSHILLLLNTAKQNMLHIKHP</sequence>
<dbReference type="InterPro" id="IPR045237">
    <property type="entry name" value="COPS7/eIF3m"/>
</dbReference>
<reference evidence="3" key="1">
    <citation type="submission" date="2013-10" db="EMBL/GenBank/DDBJ databases">
        <title>Genomic analysis of the causative agents of coccidiosis in chickens.</title>
        <authorList>
            <person name="Reid A.J."/>
            <person name="Blake D."/>
            <person name="Billington K."/>
            <person name="Browne H."/>
            <person name="Dunn M."/>
            <person name="Hung S."/>
            <person name="Kawahara F."/>
            <person name="Miranda-Saavedra D."/>
            <person name="Mourier T."/>
            <person name="Nagra H."/>
            <person name="Otto T.D."/>
            <person name="Rawlings N."/>
            <person name="Sanchez A."/>
            <person name="Sanders M."/>
            <person name="Subramaniam C."/>
            <person name="Tay Y."/>
            <person name="Dear P."/>
            <person name="Doerig C."/>
            <person name="Gruber A."/>
            <person name="Parkinson J."/>
            <person name="Shirley M."/>
            <person name="Wan K.L."/>
            <person name="Berriman M."/>
            <person name="Tomley F."/>
            <person name="Pain A."/>
        </authorList>
    </citation>
    <scope>NUCLEOTIDE SEQUENCE [LARGE SCALE GENOMIC DNA]</scope>
    <source>
        <strain evidence="3">Houghton</strain>
    </source>
</reference>
<reference evidence="3" key="2">
    <citation type="submission" date="2013-10" db="EMBL/GenBank/DDBJ databases">
        <authorList>
            <person name="Aslett M."/>
        </authorList>
    </citation>
    <scope>NUCLEOTIDE SEQUENCE [LARGE SCALE GENOMIC DNA]</scope>
    <source>
        <strain evidence="3">Houghton</strain>
    </source>
</reference>
<evidence type="ECO:0000256" key="1">
    <source>
        <dbReference type="ARBA" id="ARBA00022790"/>
    </source>
</evidence>
<organism evidence="3 4">
    <name type="scientific">Eimeria tenella</name>
    <name type="common">Coccidian parasite</name>
    <dbReference type="NCBI Taxonomy" id="5802"/>
    <lineage>
        <taxon>Eukaryota</taxon>
        <taxon>Sar</taxon>
        <taxon>Alveolata</taxon>
        <taxon>Apicomplexa</taxon>
        <taxon>Conoidasida</taxon>
        <taxon>Coccidia</taxon>
        <taxon>Eucoccidiorida</taxon>
        <taxon>Eimeriorina</taxon>
        <taxon>Eimeriidae</taxon>
        <taxon>Eimeria</taxon>
    </lineage>
</organism>
<proteinExistence type="predicted"/>
<dbReference type="AlphaFoldDB" id="U6L3J1"/>
<dbReference type="EMBL" id="HG677845">
    <property type="protein sequence ID" value="CDJ44932.1"/>
    <property type="molecule type" value="Genomic_DNA"/>
</dbReference>
<gene>
    <name evidence="3" type="ORF">ETH_00043515</name>
</gene>
<feature type="region of interest" description="Disordered" evidence="2">
    <location>
        <begin position="172"/>
        <end position="204"/>
    </location>
</feature>
<dbReference type="GeneID" id="25257742"/>
<dbReference type="VEuPathDB" id="ToxoDB:ETH2_1339500"/>
<evidence type="ECO:0000313" key="3">
    <source>
        <dbReference type="EMBL" id="CDJ44932.1"/>
    </source>
</evidence>
<dbReference type="VEuPathDB" id="ToxoDB:ETH_00043515"/>
<feature type="region of interest" description="Disordered" evidence="2">
    <location>
        <begin position="63"/>
        <end position="93"/>
    </location>
</feature>